<dbReference type="eggNOG" id="COG0481">
    <property type="taxonomic scope" value="Bacteria"/>
</dbReference>
<dbReference type="Pfam" id="PF00679">
    <property type="entry name" value="EFG_C"/>
    <property type="match status" value="1"/>
</dbReference>
<comment type="similarity">
    <text evidence="1 12">Belongs to the TRAFAC class translation factor GTPase superfamily. Classic translation factor GTPase family. LepA subfamily.</text>
</comment>
<dbReference type="PANTHER" id="PTHR43512:SF4">
    <property type="entry name" value="TRANSLATION FACTOR GUF1 HOMOLOG, CHLOROPLASTIC"/>
    <property type="match status" value="1"/>
</dbReference>
<evidence type="ECO:0000256" key="1">
    <source>
        <dbReference type="ARBA" id="ARBA00005454"/>
    </source>
</evidence>
<dbReference type="GO" id="GO:0043022">
    <property type="term" value="F:ribosome binding"/>
    <property type="evidence" value="ECO:0007669"/>
    <property type="project" value="UniProtKB-UniRule"/>
</dbReference>
<evidence type="ECO:0000313" key="15">
    <source>
        <dbReference type="Proteomes" id="UP000012040"/>
    </source>
</evidence>
<dbReference type="PROSITE" id="PS51722">
    <property type="entry name" value="G_TR_2"/>
    <property type="match status" value="1"/>
</dbReference>
<dbReference type="InterPro" id="IPR031157">
    <property type="entry name" value="G_TR_CS"/>
</dbReference>
<dbReference type="Gene3D" id="3.40.50.300">
    <property type="entry name" value="P-loop containing nucleotide triphosphate hydrolases"/>
    <property type="match status" value="1"/>
</dbReference>
<dbReference type="Gene3D" id="2.40.30.10">
    <property type="entry name" value="Translation factors"/>
    <property type="match status" value="1"/>
</dbReference>
<keyword evidence="3 12" id="KW-0547">Nucleotide-binding</keyword>
<evidence type="ECO:0000256" key="9">
    <source>
        <dbReference type="ARBA" id="ARBA00057626"/>
    </source>
</evidence>
<dbReference type="SUPFAM" id="SSF52540">
    <property type="entry name" value="P-loop containing nucleoside triphosphate hydrolases"/>
    <property type="match status" value="1"/>
</dbReference>
<comment type="similarity">
    <text evidence="10">Belongs to the GTP-binding elongation factor family. LepA subfamily.</text>
</comment>
<evidence type="ECO:0000256" key="12">
    <source>
        <dbReference type="HAMAP-Rule" id="MF_00071"/>
    </source>
</evidence>
<dbReference type="GO" id="GO:0005886">
    <property type="term" value="C:plasma membrane"/>
    <property type="evidence" value="ECO:0007669"/>
    <property type="project" value="UniProtKB-SubCell"/>
</dbReference>
<evidence type="ECO:0000259" key="13">
    <source>
        <dbReference type="PROSITE" id="PS51722"/>
    </source>
</evidence>
<keyword evidence="5 12" id="KW-0648">Protein biosynthesis</keyword>
<dbReference type="Pfam" id="PF03144">
    <property type="entry name" value="GTP_EFTU_D2"/>
    <property type="match status" value="1"/>
</dbReference>
<feature type="binding site" evidence="12">
    <location>
        <begin position="134"/>
        <end position="137"/>
    </location>
    <ligand>
        <name>GTP</name>
        <dbReference type="ChEBI" id="CHEBI:37565"/>
    </ligand>
</feature>
<keyword evidence="4 12" id="KW-0378">Hydrolase</keyword>
<evidence type="ECO:0000313" key="14">
    <source>
        <dbReference type="EMBL" id="AGH94961.1"/>
    </source>
</evidence>
<accession>M4VAB4</accession>
<dbReference type="InterPro" id="IPR000640">
    <property type="entry name" value="EFG_V-like"/>
</dbReference>
<dbReference type="PATRIC" id="fig|1184267.3.peg.750"/>
<reference evidence="14 15" key="1">
    <citation type="journal article" date="2013" name="ISME J.">
        <title>By their genes ye shall know them: genomic signatures of predatory bacteria.</title>
        <authorList>
            <person name="Pasternak Z."/>
            <person name="Pietrokovski S."/>
            <person name="Rotem O."/>
            <person name="Gophna U."/>
            <person name="Lurie-Weinberger M.N."/>
            <person name="Jurkevitch E."/>
        </authorList>
    </citation>
    <scope>NUCLEOTIDE SEQUENCE [LARGE SCALE GENOMIC DNA]</scope>
    <source>
        <strain evidence="14 15">JSS</strain>
    </source>
</reference>
<name>M4VAB4_9BACT</name>
<evidence type="ECO:0000256" key="2">
    <source>
        <dbReference type="ARBA" id="ARBA00022475"/>
    </source>
</evidence>
<comment type="subcellular location">
    <subcellularLocation>
        <location evidence="12">Cell membrane</location>
        <topology evidence="12">Peripheral membrane protein</topology>
        <orientation evidence="12">Cytoplasmic side</orientation>
    </subcellularLocation>
</comment>
<dbReference type="FunFam" id="2.40.30.10:FF:000015">
    <property type="entry name" value="Translation factor GUF1, mitochondrial"/>
    <property type="match status" value="1"/>
</dbReference>
<dbReference type="Gene3D" id="3.30.70.870">
    <property type="entry name" value="Elongation Factor G (Translational Gtpase), domain 3"/>
    <property type="match status" value="1"/>
</dbReference>
<dbReference type="SMART" id="SM00838">
    <property type="entry name" value="EFG_C"/>
    <property type="match status" value="1"/>
</dbReference>
<dbReference type="SUPFAM" id="SSF54980">
    <property type="entry name" value="EF-G C-terminal domain-like"/>
    <property type="match status" value="2"/>
</dbReference>
<dbReference type="STRING" id="1184267.A11Q_741"/>
<dbReference type="RefSeq" id="WP_015469451.1">
    <property type="nucleotide sequence ID" value="NC_020813.1"/>
</dbReference>
<proteinExistence type="inferred from homology"/>
<dbReference type="InterPro" id="IPR013842">
    <property type="entry name" value="LepA_CTD"/>
</dbReference>
<keyword evidence="2 12" id="KW-1003">Cell membrane</keyword>
<evidence type="ECO:0000256" key="7">
    <source>
        <dbReference type="ARBA" id="ARBA00023136"/>
    </source>
</evidence>
<dbReference type="GO" id="GO:0003746">
    <property type="term" value="F:translation elongation factor activity"/>
    <property type="evidence" value="ECO:0007669"/>
    <property type="project" value="UniProtKB-UniRule"/>
</dbReference>
<dbReference type="OrthoDB" id="5287416at2"/>
<dbReference type="Pfam" id="PF06421">
    <property type="entry name" value="LepA_C"/>
    <property type="match status" value="1"/>
</dbReference>
<dbReference type="InterPro" id="IPR006297">
    <property type="entry name" value="EF-4"/>
</dbReference>
<dbReference type="InterPro" id="IPR005225">
    <property type="entry name" value="Small_GTP-bd"/>
</dbReference>
<dbReference type="CDD" id="cd01890">
    <property type="entry name" value="LepA"/>
    <property type="match status" value="1"/>
</dbReference>
<dbReference type="InterPro" id="IPR004161">
    <property type="entry name" value="EFTu-like_2"/>
</dbReference>
<evidence type="ECO:0000256" key="4">
    <source>
        <dbReference type="ARBA" id="ARBA00022801"/>
    </source>
</evidence>
<keyword evidence="7 12" id="KW-0472">Membrane</keyword>
<dbReference type="FunFam" id="3.40.50.300:FF:000078">
    <property type="entry name" value="Elongation factor 4"/>
    <property type="match status" value="1"/>
</dbReference>
<dbReference type="PANTHER" id="PTHR43512">
    <property type="entry name" value="TRANSLATION FACTOR GUF1-RELATED"/>
    <property type="match status" value="1"/>
</dbReference>
<dbReference type="InterPro" id="IPR000795">
    <property type="entry name" value="T_Tr_GTP-bd_dom"/>
</dbReference>
<dbReference type="GO" id="GO:0005525">
    <property type="term" value="F:GTP binding"/>
    <property type="evidence" value="ECO:0007669"/>
    <property type="project" value="UniProtKB-UniRule"/>
</dbReference>
<dbReference type="CDD" id="cd16260">
    <property type="entry name" value="EF4_III"/>
    <property type="match status" value="1"/>
</dbReference>
<dbReference type="FunFam" id="3.30.70.240:FF:000007">
    <property type="entry name" value="Translation factor GUF1, mitochondrial"/>
    <property type="match status" value="1"/>
</dbReference>
<dbReference type="Proteomes" id="UP000012040">
    <property type="component" value="Chromosome"/>
</dbReference>
<dbReference type="HOGENOM" id="CLU_009995_3_3_7"/>
<dbReference type="FunFam" id="3.30.70.870:FF:000004">
    <property type="entry name" value="Translation factor GUF1, mitochondrial"/>
    <property type="match status" value="1"/>
</dbReference>
<dbReference type="GO" id="GO:0003924">
    <property type="term" value="F:GTPase activity"/>
    <property type="evidence" value="ECO:0007669"/>
    <property type="project" value="UniProtKB-UniRule"/>
</dbReference>
<dbReference type="Gene3D" id="3.30.70.2570">
    <property type="entry name" value="Elongation factor 4, C-terminal domain"/>
    <property type="match status" value="1"/>
</dbReference>
<dbReference type="InterPro" id="IPR038363">
    <property type="entry name" value="LepA_C_sf"/>
</dbReference>
<dbReference type="NCBIfam" id="TIGR00231">
    <property type="entry name" value="small_GTP"/>
    <property type="match status" value="1"/>
</dbReference>
<dbReference type="NCBIfam" id="TIGR01393">
    <property type="entry name" value="lepA"/>
    <property type="match status" value="1"/>
</dbReference>
<dbReference type="GO" id="GO:0045727">
    <property type="term" value="P:positive regulation of translation"/>
    <property type="evidence" value="ECO:0007669"/>
    <property type="project" value="UniProtKB-UniRule"/>
</dbReference>
<gene>
    <name evidence="12" type="primary">lepA</name>
    <name evidence="14" type="ORF">A11Q_741</name>
</gene>
<dbReference type="InterPro" id="IPR009000">
    <property type="entry name" value="Transl_B-barrel_sf"/>
</dbReference>
<dbReference type="HAMAP" id="MF_00071">
    <property type="entry name" value="LepA"/>
    <property type="match status" value="1"/>
</dbReference>
<feature type="binding site" evidence="12">
    <location>
        <begin position="16"/>
        <end position="21"/>
    </location>
    <ligand>
        <name>GTP</name>
        <dbReference type="ChEBI" id="CHEBI:37565"/>
    </ligand>
</feature>
<dbReference type="EMBL" id="CP003537">
    <property type="protein sequence ID" value="AGH94961.1"/>
    <property type="molecule type" value="Genomic_DNA"/>
</dbReference>
<dbReference type="FunFam" id="3.30.70.2570:FF:000001">
    <property type="entry name" value="Translation factor GUF1, mitochondrial"/>
    <property type="match status" value="1"/>
</dbReference>
<evidence type="ECO:0000256" key="5">
    <source>
        <dbReference type="ARBA" id="ARBA00022917"/>
    </source>
</evidence>
<dbReference type="Pfam" id="PF00009">
    <property type="entry name" value="GTP_EFTU"/>
    <property type="match status" value="1"/>
</dbReference>
<organism evidence="14 15">
    <name type="scientific">Pseudobdellovibrio exovorus JSS</name>
    <dbReference type="NCBI Taxonomy" id="1184267"/>
    <lineage>
        <taxon>Bacteria</taxon>
        <taxon>Pseudomonadati</taxon>
        <taxon>Bdellovibrionota</taxon>
        <taxon>Bdellovibrionia</taxon>
        <taxon>Bdellovibrionales</taxon>
        <taxon>Pseudobdellovibrionaceae</taxon>
        <taxon>Pseudobdellovibrio</taxon>
    </lineage>
</organism>
<evidence type="ECO:0000256" key="10">
    <source>
        <dbReference type="ARBA" id="ARBA00061052"/>
    </source>
</evidence>
<dbReference type="PROSITE" id="PS00301">
    <property type="entry name" value="G_TR_1"/>
    <property type="match status" value="1"/>
</dbReference>
<dbReference type="InterPro" id="IPR035654">
    <property type="entry name" value="LepA_IV"/>
</dbReference>
<dbReference type="Gene3D" id="3.30.70.240">
    <property type="match status" value="1"/>
</dbReference>
<evidence type="ECO:0000256" key="6">
    <source>
        <dbReference type="ARBA" id="ARBA00023134"/>
    </source>
</evidence>
<evidence type="ECO:0000256" key="3">
    <source>
        <dbReference type="ARBA" id="ARBA00022741"/>
    </source>
</evidence>
<dbReference type="KEGG" id="bex:A11Q_741"/>
<dbReference type="InterPro" id="IPR027417">
    <property type="entry name" value="P-loop_NTPase"/>
</dbReference>
<dbReference type="InterPro" id="IPR035647">
    <property type="entry name" value="EFG_III/V"/>
</dbReference>
<dbReference type="CDD" id="cd03699">
    <property type="entry name" value="EF4_II"/>
    <property type="match status" value="1"/>
</dbReference>
<dbReference type="CDD" id="cd03709">
    <property type="entry name" value="lepA_C"/>
    <property type="match status" value="1"/>
</dbReference>
<protein>
    <recommendedName>
        <fullName evidence="11 12">Elongation factor 4</fullName>
        <shortName evidence="12">EF-4</shortName>
        <ecNumber evidence="11 12">3.6.5.n1</ecNumber>
    </recommendedName>
    <alternativeName>
        <fullName evidence="12">Ribosomal back-translocase LepA</fullName>
    </alternativeName>
</protein>
<keyword evidence="6 12" id="KW-0342">GTP-binding</keyword>
<comment type="catalytic activity">
    <reaction evidence="8 12">
        <text>GTP + H2O = GDP + phosphate + H(+)</text>
        <dbReference type="Rhea" id="RHEA:19669"/>
        <dbReference type="ChEBI" id="CHEBI:15377"/>
        <dbReference type="ChEBI" id="CHEBI:15378"/>
        <dbReference type="ChEBI" id="CHEBI:37565"/>
        <dbReference type="ChEBI" id="CHEBI:43474"/>
        <dbReference type="ChEBI" id="CHEBI:58189"/>
        <dbReference type="EC" id="3.6.5.n1"/>
    </reaction>
</comment>
<feature type="domain" description="Tr-type G" evidence="13">
    <location>
        <begin position="4"/>
        <end position="187"/>
    </location>
</feature>
<comment type="function">
    <text evidence="9 12">Required for accurate and efficient protein synthesis under certain stress conditions. May act as a fidelity factor of the translation reaction, by catalyzing a one-codon backward translocation of tRNAs on improperly translocated ribosomes. Back-translocation proceeds from a post-translocation (POST) complex to a pre-translocation (PRE) complex, thus giving elongation factor G a second chance to translocate the tRNAs correctly. Binds to ribosomes in a GTP-dependent manner.</text>
</comment>
<dbReference type="SUPFAM" id="SSF50447">
    <property type="entry name" value="Translation proteins"/>
    <property type="match status" value="1"/>
</dbReference>
<keyword evidence="15" id="KW-1185">Reference proteome</keyword>
<evidence type="ECO:0000256" key="8">
    <source>
        <dbReference type="ARBA" id="ARBA00050293"/>
    </source>
</evidence>
<dbReference type="PRINTS" id="PR00315">
    <property type="entry name" value="ELONGATNFCT"/>
</dbReference>
<sequence>MDPKFIRNFSIIAHIDHGKSTLADALLSFTGALSDREKKEQFLDNMELERERGITIKAQTVCLKYKSKKDGETYQINLIDTPGHVDFSYEVSRSLAACEGAILVVDAAQGVEAQTLANVYLALENNLEIIPVLNKVDLPTADPEGVKKQIEDTVGLDCTDIIHASAKEKLGIEDILEAIIAKVPPPKADRSLPARSLIFDSWFDAYQGVVVLVRGVDGVIKKGDRIKFVSTDKEYEVLRMGKYMPFPEPVTELAAGEVGFIICGIKDIRDVQVGDTVTSAKNPASVPLAGFQRIKPMVFAGIFPVVASEYQNLKDALDKLCLNDSSLTYEIEKSLALGFGYRCGFLGLLHMEIVQERLEREFNLNLITTAPTVVYRITKKDGTILMLENPSGMPDETQIEKMEEPYVKVTLHTPTDYIGGLLKLCEDKRGIQIKMDYITEKKVIIEYKLPMNEMVMDFYDRLKSITKGYASLEYEFLGFEEADLVKMDILINAEPVDALSLIIHRSKATTRGRALAEKMKELIPRQQYQVAIQAAVGAKIIARETLGAIRKDVTAKCYGGDISRKRKLLERQKEGKKRMKQIGSVDVPQEAFLAILKVED</sequence>
<dbReference type="EC" id="3.6.5.n1" evidence="11 12"/>
<dbReference type="AlphaFoldDB" id="M4VAB4"/>
<evidence type="ECO:0000256" key="11">
    <source>
        <dbReference type="ARBA" id="ARBA00066744"/>
    </source>
</evidence>